<keyword evidence="2" id="KW-1185">Reference proteome</keyword>
<protein>
    <submittedName>
        <fullName evidence="1">Uncharacterized protein</fullName>
    </submittedName>
</protein>
<dbReference type="EMBL" id="JANVFT010000034">
    <property type="protein sequence ID" value="KAJ4494134.1"/>
    <property type="molecule type" value="Genomic_DNA"/>
</dbReference>
<dbReference type="Proteomes" id="UP001150217">
    <property type="component" value="Unassembled WGS sequence"/>
</dbReference>
<evidence type="ECO:0000313" key="2">
    <source>
        <dbReference type="Proteomes" id="UP001150217"/>
    </source>
</evidence>
<sequence length="120" mass="13361">TGAFRPERVKEILRKVKIGAELSADQRARVEQLLSSYADCFALSVGEVRPVKNAVHRLNVPENATLPKKVRQNQNLGVSPPQREYLHAKIDKLLEAGVIERCNPEDVKCVSPLTLAQKAH</sequence>
<comment type="caution">
    <text evidence="1">The sequence shown here is derived from an EMBL/GenBank/DDBJ whole genome shotgun (WGS) entry which is preliminary data.</text>
</comment>
<feature type="non-terminal residue" evidence="1">
    <location>
        <position position="120"/>
    </location>
</feature>
<reference evidence="1" key="1">
    <citation type="submission" date="2022-08" db="EMBL/GenBank/DDBJ databases">
        <title>A Global Phylogenomic Analysis of the Shiitake Genus Lentinula.</title>
        <authorList>
            <consortium name="DOE Joint Genome Institute"/>
            <person name="Sierra-Patev S."/>
            <person name="Min B."/>
            <person name="Naranjo-Ortiz M."/>
            <person name="Looney B."/>
            <person name="Konkel Z."/>
            <person name="Slot J.C."/>
            <person name="Sakamoto Y."/>
            <person name="Steenwyk J.L."/>
            <person name="Rokas A."/>
            <person name="Carro J."/>
            <person name="Camarero S."/>
            <person name="Ferreira P."/>
            <person name="Molpeceres G."/>
            <person name="Ruiz-Duenas F.J."/>
            <person name="Serrano A."/>
            <person name="Henrissat B."/>
            <person name="Drula E."/>
            <person name="Hughes K.W."/>
            <person name="Mata J.L."/>
            <person name="Ishikawa N.K."/>
            <person name="Vargas-Isla R."/>
            <person name="Ushijima S."/>
            <person name="Smith C.A."/>
            <person name="Ahrendt S."/>
            <person name="Andreopoulos W."/>
            <person name="He G."/>
            <person name="Labutti K."/>
            <person name="Lipzen A."/>
            <person name="Ng V."/>
            <person name="Riley R."/>
            <person name="Sandor L."/>
            <person name="Barry K."/>
            <person name="Martinez A.T."/>
            <person name="Xiao Y."/>
            <person name="Gibbons J.G."/>
            <person name="Terashima K."/>
            <person name="Grigoriev I.V."/>
            <person name="Hibbett D.S."/>
        </authorList>
    </citation>
    <scope>NUCLEOTIDE SEQUENCE</scope>
    <source>
        <strain evidence="1">RHP3577 ss4</strain>
    </source>
</reference>
<gene>
    <name evidence="1" type="ORF">C8R41DRAFT_715992</name>
</gene>
<accession>A0ABQ8VJ76</accession>
<proteinExistence type="predicted"/>
<feature type="non-terminal residue" evidence="1">
    <location>
        <position position="1"/>
    </location>
</feature>
<organism evidence="1 2">
    <name type="scientific">Lentinula lateritia</name>
    <dbReference type="NCBI Taxonomy" id="40482"/>
    <lineage>
        <taxon>Eukaryota</taxon>
        <taxon>Fungi</taxon>
        <taxon>Dikarya</taxon>
        <taxon>Basidiomycota</taxon>
        <taxon>Agaricomycotina</taxon>
        <taxon>Agaricomycetes</taxon>
        <taxon>Agaricomycetidae</taxon>
        <taxon>Agaricales</taxon>
        <taxon>Marasmiineae</taxon>
        <taxon>Omphalotaceae</taxon>
        <taxon>Lentinula</taxon>
    </lineage>
</organism>
<name>A0ABQ8VJ76_9AGAR</name>
<evidence type="ECO:0000313" key="1">
    <source>
        <dbReference type="EMBL" id="KAJ4494134.1"/>
    </source>
</evidence>